<feature type="chain" id="PRO_5043923766" description="Secreted protein" evidence="1">
    <location>
        <begin position="17"/>
        <end position="84"/>
    </location>
</feature>
<accession>A0AAW2ESN2</accession>
<protein>
    <recommendedName>
        <fullName evidence="4">Secreted protein</fullName>
    </recommendedName>
</protein>
<proteinExistence type="predicted"/>
<evidence type="ECO:0000313" key="3">
    <source>
        <dbReference type="Proteomes" id="UP001430953"/>
    </source>
</evidence>
<sequence length="84" mass="9320">MIFFFLCLLTRHLGEASSFSKVILECATHRQCPPPASPALLVRQLFPDCGTERRASFIICIERLPTPGPVASIISAHRSQSFFS</sequence>
<keyword evidence="1" id="KW-0732">Signal</keyword>
<comment type="caution">
    <text evidence="2">The sequence shown here is derived from an EMBL/GenBank/DDBJ whole genome shotgun (WGS) entry which is preliminary data.</text>
</comment>
<evidence type="ECO:0000313" key="2">
    <source>
        <dbReference type="EMBL" id="KAL0104842.1"/>
    </source>
</evidence>
<name>A0AAW2ESN2_9HYME</name>
<dbReference type="EMBL" id="JADYXP020000019">
    <property type="protein sequence ID" value="KAL0104842.1"/>
    <property type="molecule type" value="Genomic_DNA"/>
</dbReference>
<evidence type="ECO:0008006" key="4">
    <source>
        <dbReference type="Google" id="ProtNLM"/>
    </source>
</evidence>
<dbReference type="Proteomes" id="UP001430953">
    <property type="component" value="Unassembled WGS sequence"/>
</dbReference>
<gene>
    <name evidence="2" type="ORF">PUN28_016469</name>
</gene>
<reference evidence="2 3" key="1">
    <citation type="submission" date="2023-03" db="EMBL/GenBank/DDBJ databases">
        <title>High recombination rates correlate with genetic variation in Cardiocondyla obscurior ants.</title>
        <authorList>
            <person name="Errbii M."/>
        </authorList>
    </citation>
    <scope>NUCLEOTIDE SEQUENCE [LARGE SCALE GENOMIC DNA]</scope>
    <source>
        <strain evidence="2">Alpha-2009</strain>
        <tissue evidence="2">Whole body</tissue>
    </source>
</reference>
<feature type="signal peptide" evidence="1">
    <location>
        <begin position="1"/>
        <end position="16"/>
    </location>
</feature>
<evidence type="ECO:0000256" key="1">
    <source>
        <dbReference type="SAM" id="SignalP"/>
    </source>
</evidence>
<organism evidence="2 3">
    <name type="scientific">Cardiocondyla obscurior</name>
    <dbReference type="NCBI Taxonomy" id="286306"/>
    <lineage>
        <taxon>Eukaryota</taxon>
        <taxon>Metazoa</taxon>
        <taxon>Ecdysozoa</taxon>
        <taxon>Arthropoda</taxon>
        <taxon>Hexapoda</taxon>
        <taxon>Insecta</taxon>
        <taxon>Pterygota</taxon>
        <taxon>Neoptera</taxon>
        <taxon>Endopterygota</taxon>
        <taxon>Hymenoptera</taxon>
        <taxon>Apocrita</taxon>
        <taxon>Aculeata</taxon>
        <taxon>Formicoidea</taxon>
        <taxon>Formicidae</taxon>
        <taxon>Myrmicinae</taxon>
        <taxon>Cardiocondyla</taxon>
    </lineage>
</organism>
<dbReference type="AlphaFoldDB" id="A0AAW2ESN2"/>
<keyword evidence="3" id="KW-1185">Reference proteome</keyword>